<organism evidence="1 2">
    <name type="scientific">Paenibacillus albiflavus</name>
    <dbReference type="NCBI Taxonomy" id="2545760"/>
    <lineage>
        <taxon>Bacteria</taxon>
        <taxon>Bacillati</taxon>
        <taxon>Bacillota</taxon>
        <taxon>Bacilli</taxon>
        <taxon>Bacillales</taxon>
        <taxon>Paenibacillaceae</taxon>
        <taxon>Paenibacillus</taxon>
    </lineage>
</organism>
<proteinExistence type="predicted"/>
<protein>
    <submittedName>
        <fullName evidence="1">Uncharacterized protein</fullName>
    </submittedName>
</protein>
<sequence length="68" mass="8096">MDWYTNESIAMINQARIEHHAKEQWKFKTWLQSRKNLLHSDQARLKSQAVDVINKHSVTRESKMTLTS</sequence>
<dbReference type="EMBL" id="SKFG01000012">
    <property type="protein sequence ID" value="TCZ76529.1"/>
    <property type="molecule type" value="Genomic_DNA"/>
</dbReference>
<keyword evidence="2" id="KW-1185">Reference proteome</keyword>
<evidence type="ECO:0000313" key="1">
    <source>
        <dbReference type="EMBL" id="TCZ76529.1"/>
    </source>
</evidence>
<dbReference type="AlphaFoldDB" id="A0A4R4EA77"/>
<gene>
    <name evidence="1" type="ORF">E0485_13070</name>
</gene>
<evidence type="ECO:0000313" key="2">
    <source>
        <dbReference type="Proteomes" id="UP000295418"/>
    </source>
</evidence>
<dbReference type="RefSeq" id="WP_132418502.1">
    <property type="nucleotide sequence ID" value="NZ_SKFG01000012.1"/>
</dbReference>
<dbReference type="Proteomes" id="UP000295418">
    <property type="component" value="Unassembled WGS sequence"/>
</dbReference>
<comment type="caution">
    <text evidence="1">The sequence shown here is derived from an EMBL/GenBank/DDBJ whole genome shotgun (WGS) entry which is preliminary data.</text>
</comment>
<reference evidence="1 2" key="1">
    <citation type="submission" date="2019-03" db="EMBL/GenBank/DDBJ databases">
        <authorList>
            <person name="Kim M.K.M."/>
        </authorList>
    </citation>
    <scope>NUCLEOTIDE SEQUENCE [LARGE SCALE GENOMIC DNA]</scope>
    <source>
        <strain evidence="1 2">18JY21-1</strain>
    </source>
</reference>
<accession>A0A4R4EA77</accession>
<name>A0A4R4EA77_9BACL</name>